<evidence type="ECO:0000256" key="6">
    <source>
        <dbReference type="ARBA" id="ARBA00023136"/>
    </source>
</evidence>
<feature type="transmembrane region" description="Helical" evidence="8">
    <location>
        <begin position="241"/>
        <end position="259"/>
    </location>
</feature>
<dbReference type="Gene3D" id="1.20.1530.20">
    <property type="match status" value="1"/>
</dbReference>
<feature type="transmembrane region" description="Helical" evidence="8">
    <location>
        <begin position="362"/>
        <end position="388"/>
    </location>
</feature>
<feature type="transmembrane region" description="Helical" evidence="8">
    <location>
        <begin position="177"/>
        <end position="200"/>
    </location>
</feature>
<feature type="compositionally biased region" description="Polar residues" evidence="7">
    <location>
        <begin position="664"/>
        <end position="677"/>
    </location>
</feature>
<keyword evidence="4 8" id="KW-1133">Transmembrane helix</keyword>
<feature type="domain" description="Cation/H+ exchanger transmembrane" evidence="9">
    <location>
        <begin position="64"/>
        <end position="445"/>
    </location>
</feature>
<keyword evidence="2" id="KW-0813">Transport</keyword>
<organism evidence="10 11">
    <name type="scientific">Filobasidium floriforme</name>
    <dbReference type="NCBI Taxonomy" id="5210"/>
    <lineage>
        <taxon>Eukaryota</taxon>
        <taxon>Fungi</taxon>
        <taxon>Dikarya</taxon>
        <taxon>Basidiomycota</taxon>
        <taxon>Agaricomycotina</taxon>
        <taxon>Tremellomycetes</taxon>
        <taxon>Filobasidiales</taxon>
        <taxon>Filobasidiaceae</taxon>
        <taxon>Filobasidium</taxon>
    </lineage>
</organism>
<comment type="subcellular location">
    <subcellularLocation>
        <location evidence="1">Membrane</location>
        <topology evidence="1">Multi-pass membrane protein</topology>
    </subcellularLocation>
</comment>
<evidence type="ECO:0000256" key="3">
    <source>
        <dbReference type="ARBA" id="ARBA00022692"/>
    </source>
</evidence>
<dbReference type="PANTHER" id="PTHR32468">
    <property type="entry name" value="CATION/H + ANTIPORTER"/>
    <property type="match status" value="1"/>
</dbReference>
<dbReference type="PANTHER" id="PTHR32468:SF0">
    <property type="entry name" value="K(+)_H(+) ANTIPORTER 1"/>
    <property type="match status" value="1"/>
</dbReference>
<feature type="transmembrane region" description="Helical" evidence="8">
    <location>
        <begin position="142"/>
        <end position="165"/>
    </location>
</feature>
<evidence type="ECO:0000313" key="10">
    <source>
        <dbReference type="EMBL" id="KAG7567006.1"/>
    </source>
</evidence>
<name>A0A8K0JR13_9TREE</name>
<feature type="transmembrane region" description="Helical" evidence="8">
    <location>
        <begin position="48"/>
        <end position="69"/>
    </location>
</feature>
<dbReference type="GO" id="GO:1902600">
    <property type="term" value="P:proton transmembrane transport"/>
    <property type="evidence" value="ECO:0007669"/>
    <property type="project" value="InterPro"/>
</dbReference>
<dbReference type="Proteomes" id="UP000812966">
    <property type="component" value="Unassembled WGS sequence"/>
</dbReference>
<reference evidence="10" key="1">
    <citation type="submission" date="2020-04" db="EMBL/GenBank/DDBJ databases">
        <title>Analysis of mating type loci in Filobasidium floriforme.</title>
        <authorList>
            <person name="Nowrousian M."/>
        </authorList>
    </citation>
    <scope>NUCLEOTIDE SEQUENCE</scope>
    <source>
        <strain evidence="10">CBS 6242</strain>
    </source>
</reference>
<sequence>MDVPPQLQSELVNLVRRAEVNSTAINNAGQAGVFSGRDPIEFNSSQPITLFIVQLVIIICFTQGLSSIFKYIRQPRVIAEVIGGILLGPTALGRIPGFTANIFPPASLSYLNLIATIGLVLFLFLVGMEVDVGVVRRDWKAAVFVSAAGLILPFGAGVGIAVGVYREFIDGENVSFGHFLLFVGVAASITAFPVLCRILTETKLLETKVGQIVLSAGVGNDVVGWILLALTIALVNADSGVSAVYILLCAVGWTIVVLWPMRIGFRWLCNRTGSFEGEHGPTPFVMLVMLTLVFISAFMTDIIGVHPIFGGFLVGIIMPHDHGFATKVTDKLEDLIGLIFLPIYFVLSGLKTDLGLLNDGKAWGYTIAIIVVAFSGKFFGCAGAAWMLKFNRRESLAIGMLMSCKGLVELIVLNVGLAAGILDTTVFSMFVVMAVVLTVITTPLTLWVYPAKYRTKAIDPLTEKRNAGNLGGPSGSEGLGGRRDTTSRFMMVLSRMEHLSTAMFFTQLFATSGSTDSASPRLGSAPLSTIDEKSKIHEVDSASDNDTSDDHTPVAPLRQTARQQWNAHRLMELTGRTQSVMQSIESDSHARTDDLLQLYRSFSALRGINVDTGLDVVEQDSFAEIVTRRADEAGSQLLVIPWTVPESGATAAVLDERKDMHSSVGPSGSRPNTPRTNTFDQIFSSEKSGLYTYFLRRVFSESRKNVAVVVDRGFAAVNNVANGNGGQHLLLPFLGGPDDRLALGLCTQLCHQANVSATVIRVDNNPTASITSPAPAERKRTESSVSMEESVRAHQTALDANQLTIRATSSRADAMQSSVADQELWSRYTADDEVAELPSSTRDALSRMTFTTISTTQPLQTIIEKANYAIEQNGRASWRPLLVIAGRGRVENTPALTLNREMAKLLSAQGQLPDVGAEIRKTVGDIATALAVSTSASIMVVQAGAEVVHEAV</sequence>
<evidence type="ECO:0000256" key="7">
    <source>
        <dbReference type="SAM" id="MobiDB-lite"/>
    </source>
</evidence>
<evidence type="ECO:0000259" key="9">
    <source>
        <dbReference type="Pfam" id="PF00999"/>
    </source>
</evidence>
<comment type="caution">
    <text evidence="10">The sequence shown here is derived from an EMBL/GenBank/DDBJ whole genome shotgun (WGS) entry which is preliminary data.</text>
</comment>
<feature type="transmembrane region" description="Helical" evidence="8">
    <location>
        <begin position="212"/>
        <end position="235"/>
    </location>
</feature>
<dbReference type="GO" id="GO:0015297">
    <property type="term" value="F:antiporter activity"/>
    <property type="evidence" value="ECO:0007669"/>
    <property type="project" value="InterPro"/>
</dbReference>
<feature type="transmembrane region" description="Helical" evidence="8">
    <location>
        <begin position="109"/>
        <end position="130"/>
    </location>
</feature>
<keyword evidence="3 8" id="KW-0812">Transmembrane</keyword>
<feature type="compositionally biased region" description="Gly residues" evidence="7">
    <location>
        <begin position="469"/>
        <end position="479"/>
    </location>
</feature>
<keyword evidence="11" id="KW-1185">Reference proteome</keyword>
<feature type="region of interest" description="Disordered" evidence="7">
    <location>
        <begin position="658"/>
        <end position="677"/>
    </location>
</feature>
<evidence type="ECO:0000256" key="1">
    <source>
        <dbReference type="ARBA" id="ARBA00004141"/>
    </source>
</evidence>
<feature type="transmembrane region" description="Helical" evidence="8">
    <location>
        <begin position="400"/>
        <end position="421"/>
    </location>
</feature>
<feature type="transmembrane region" description="Helical" evidence="8">
    <location>
        <begin position="332"/>
        <end position="350"/>
    </location>
</feature>
<protein>
    <recommendedName>
        <fullName evidence="9">Cation/H+ exchanger transmembrane domain-containing protein</fullName>
    </recommendedName>
</protein>
<feature type="transmembrane region" description="Helical" evidence="8">
    <location>
        <begin position="81"/>
        <end position="103"/>
    </location>
</feature>
<dbReference type="InterPro" id="IPR050794">
    <property type="entry name" value="CPA2_transporter"/>
</dbReference>
<gene>
    <name evidence="10" type="ORF">FFLO_01265</name>
</gene>
<keyword evidence="6 8" id="KW-0472">Membrane</keyword>
<evidence type="ECO:0000256" key="2">
    <source>
        <dbReference type="ARBA" id="ARBA00022448"/>
    </source>
</evidence>
<dbReference type="AlphaFoldDB" id="A0A8K0JR13"/>
<dbReference type="InterPro" id="IPR006153">
    <property type="entry name" value="Cation/H_exchanger_TM"/>
</dbReference>
<feature type="transmembrane region" description="Helical" evidence="8">
    <location>
        <begin position="280"/>
        <end position="297"/>
    </location>
</feature>
<keyword evidence="5" id="KW-0406">Ion transport</keyword>
<accession>A0A8K0JR13</accession>
<evidence type="ECO:0000313" key="11">
    <source>
        <dbReference type="Proteomes" id="UP000812966"/>
    </source>
</evidence>
<dbReference type="GO" id="GO:0016020">
    <property type="term" value="C:membrane"/>
    <property type="evidence" value="ECO:0007669"/>
    <property type="project" value="UniProtKB-SubCell"/>
</dbReference>
<evidence type="ECO:0000256" key="5">
    <source>
        <dbReference type="ARBA" id="ARBA00023065"/>
    </source>
</evidence>
<dbReference type="Pfam" id="PF00999">
    <property type="entry name" value="Na_H_Exchanger"/>
    <property type="match status" value="1"/>
</dbReference>
<proteinExistence type="predicted"/>
<feature type="region of interest" description="Disordered" evidence="7">
    <location>
        <begin position="464"/>
        <end position="483"/>
    </location>
</feature>
<evidence type="ECO:0000256" key="8">
    <source>
        <dbReference type="SAM" id="Phobius"/>
    </source>
</evidence>
<dbReference type="EMBL" id="JABELV010000017">
    <property type="protein sequence ID" value="KAG7567006.1"/>
    <property type="molecule type" value="Genomic_DNA"/>
</dbReference>
<dbReference type="InterPro" id="IPR038770">
    <property type="entry name" value="Na+/solute_symporter_sf"/>
</dbReference>
<feature type="transmembrane region" description="Helical" evidence="8">
    <location>
        <begin position="427"/>
        <end position="449"/>
    </location>
</feature>
<evidence type="ECO:0000256" key="4">
    <source>
        <dbReference type="ARBA" id="ARBA00022989"/>
    </source>
</evidence>